<feature type="compositionally biased region" description="Basic and acidic residues" evidence="16">
    <location>
        <begin position="167"/>
        <end position="204"/>
    </location>
</feature>
<accession>A0A6I1G846</accession>
<dbReference type="Gene3D" id="2.40.50.140">
    <property type="entry name" value="Nucleic acid-binding proteins"/>
    <property type="match status" value="1"/>
</dbReference>
<dbReference type="GO" id="GO:0006397">
    <property type="term" value="P:mRNA processing"/>
    <property type="evidence" value="ECO:0007669"/>
    <property type="project" value="UniProtKB-KW"/>
</dbReference>
<feature type="compositionally biased region" description="Basic residues" evidence="16">
    <location>
        <begin position="377"/>
        <end position="386"/>
    </location>
</feature>
<dbReference type="GO" id="GO:0003723">
    <property type="term" value="F:RNA binding"/>
    <property type="evidence" value="ECO:0007669"/>
    <property type="project" value="UniProtKB-KW"/>
</dbReference>
<evidence type="ECO:0000259" key="17">
    <source>
        <dbReference type="PROSITE" id="PS50126"/>
    </source>
</evidence>
<evidence type="ECO:0000256" key="12">
    <source>
        <dbReference type="ARBA" id="ARBA00022884"/>
    </source>
</evidence>
<reference evidence="18 19" key="1">
    <citation type="submission" date="2019-09" db="EMBL/GenBank/DDBJ databases">
        <title>Characterization of the phylogenetic diversity of two novel species belonging to the genus Bifidobacterium: Bifidobacterium cebidarum sp. nov. and Bifidobacterium leontopitheci sp. nov.</title>
        <authorList>
            <person name="Lugli G.A."/>
            <person name="Duranti S."/>
            <person name="Milani C."/>
            <person name="Turroni F."/>
            <person name="Ventura M."/>
        </authorList>
    </citation>
    <scope>NUCLEOTIDE SEQUENCE [LARGE SCALE GENOMIC DNA]</scope>
    <source>
        <strain evidence="18 19">LMG 31469</strain>
    </source>
</reference>
<feature type="compositionally biased region" description="Acidic residues" evidence="16">
    <location>
        <begin position="229"/>
        <end position="238"/>
    </location>
</feature>
<comment type="subcellular location">
    <subcellularLocation>
        <location evidence="3">Cytoplasm</location>
    </subcellularLocation>
</comment>
<dbReference type="CDD" id="cd04453">
    <property type="entry name" value="S1_RNase_E"/>
    <property type="match status" value="1"/>
</dbReference>
<evidence type="ECO:0000256" key="1">
    <source>
        <dbReference type="ARBA" id="ARBA00001946"/>
    </source>
</evidence>
<feature type="compositionally biased region" description="Basic residues" evidence="16">
    <location>
        <begin position="425"/>
        <end position="434"/>
    </location>
</feature>
<feature type="compositionally biased region" description="Polar residues" evidence="16">
    <location>
        <begin position="21"/>
        <end position="31"/>
    </location>
</feature>
<dbReference type="GO" id="GO:0008033">
    <property type="term" value="P:tRNA processing"/>
    <property type="evidence" value="ECO:0007669"/>
    <property type="project" value="UniProtKB-KW"/>
</dbReference>
<evidence type="ECO:0000313" key="18">
    <source>
        <dbReference type="EMBL" id="KAB7787032.1"/>
    </source>
</evidence>
<evidence type="ECO:0000256" key="7">
    <source>
        <dbReference type="ARBA" id="ARBA00022694"/>
    </source>
</evidence>
<dbReference type="AlphaFoldDB" id="A0A6I1G846"/>
<dbReference type="InterPro" id="IPR003029">
    <property type="entry name" value="S1_domain"/>
</dbReference>
<evidence type="ECO:0000256" key="2">
    <source>
        <dbReference type="ARBA" id="ARBA00001947"/>
    </source>
</evidence>
<dbReference type="FunFam" id="2.40.50.140:FF:000066">
    <property type="entry name" value="Ribonuclease E"/>
    <property type="match status" value="1"/>
</dbReference>
<dbReference type="InterPro" id="IPR012340">
    <property type="entry name" value="NA-bd_OB-fold"/>
</dbReference>
<evidence type="ECO:0000256" key="4">
    <source>
        <dbReference type="ARBA" id="ARBA00005522"/>
    </source>
</evidence>
<feature type="compositionally biased region" description="Low complexity" evidence="16">
    <location>
        <begin position="88"/>
        <end position="107"/>
    </location>
</feature>
<keyword evidence="12" id="KW-0694">RNA-binding</keyword>
<gene>
    <name evidence="18" type="ORF">F7D08_1628</name>
</gene>
<feature type="compositionally biased region" description="Basic and acidic residues" evidence="16">
    <location>
        <begin position="259"/>
        <end position="297"/>
    </location>
</feature>
<dbReference type="GO" id="GO:0046872">
    <property type="term" value="F:metal ion binding"/>
    <property type="evidence" value="ECO:0007669"/>
    <property type="project" value="UniProtKB-KW"/>
</dbReference>
<evidence type="ECO:0000256" key="8">
    <source>
        <dbReference type="ARBA" id="ARBA00022723"/>
    </source>
</evidence>
<keyword evidence="19" id="KW-1185">Reference proteome</keyword>
<feature type="compositionally biased region" description="Acidic residues" evidence="16">
    <location>
        <begin position="361"/>
        <end position="372"/>
    </location>
</feature>
<dbReference type="Proteomes" id="UP000468413">
    <property type="component" value="Unassembled WGS sequence"/>
</dbReference>
<dbReference type="NCBIfam" id="TIGR00757">
    <property type="entry name" value="RNaseEG"/>
    <property type="match status" value="1"/>
</dbReference>
<keyword evidence="9" id="KW-0378">Hydrolase</keyword>
<evidence type="ECO:0000256" key="3">
    <source>
        <dbReference type="ARBA" id="ARBA00004496"/>
    </source>
</evidence>
<keyword evidence="8" id="KW-0479">Metal-binding</keyword>
<comment type="caution">
    <text evidence="18">The sequence shown here is derived from an EMBL/GenBank/DDBJ whole genome shotgun (WGS) entry which is preliminary data.</text>
</comment>
<dbReference type="GO" id="GO:0005737">
    <property type="term" value="C:cytoplasm"/>
    <property type="evidence" value="ECO:0007669"/>
    <property type="project" value="UniProtKB-SubCell"/>
</dbReference>
<feature type="compositionally biased region" description="Low complexity" evidence="16">
    <location>
        <begin position="298"/>
        <end position="309"/>
    </location>
</feature>
<evidence type="ECO:0000256" key="11">
    <source>
        <dbReference type="ARBA" id="ARBA00022842"/>
    </source>
</evidence>
<protein>
    <recommendedName>
        <fullName evidence="15">Ribonuclease E</fullName>
        <ecNumber evidence="14">3.1.26.12</ecNumber>
    </recommendedName>
</protein>
<comment type="catalytic activity">
    <reaction evidence="13">
        <text>Endonucleolytic cleavage of single-stranded RNA in A- and U-rich regions.</text>
        <dbReference type="EC" id="3.1.26.12"/>
    </reaction>
</comment>
<comment type="cofactor">
    <cofactor evidence="1">
        <name>Mg(2+)</name>
        <dbReference type="ChEBI" id="CHEBI:18420"/>
    </cofactor>
</comment>
<name>A0A6I1G846_9BIFI</name>
<dbReference type="PANTHER" id="PTHR30001:SF0">
    <property type="entry name" value="RIBONUCLEASE G"/>
    <property type="match status" value="1"/>
</dbReference>
<sequence length="984" mass="110007">MQRAARSIVPTENPEGFVNGETDNSTVSNADSQSAAGNAVPAAASASASTASSSSAPVTRRRRGGRRVVRGTGAAGASLELQVQDHSAPLFEAPALPAASKSDTAADAADESKTDAGSRANASFDDGERHSVRRRSRARHIDEDDDFAERPVRRRRRADAFADDDADRSYSARGSRTDRVRDDDSDERLLDAVDSLPEGHEPARRGKPMTSLLFQEPVLPATRYSSHNDDDDTDDEEIDTLRSRRRSRSRRFDDEADFDERPARTRRRSRDDRDARDEERETSADRNTRRRDARDADAAGNGKDNANDAQTQSDADAESTDDSRRSRRSRRLNAQERRAAAEVEQIEEDLELDDIAYAPIAEEENDGDEESTDSTRTRSRRRRRRGSRVEAAAADGDSSDNGEEDAGRARDEHDAQEDDGEQTITRRRRRRRGSKNAEAGEEAPAEEPVTRRSRKQQYIDEITDVEGSTRLEAKKQRRRDNRRERSRQSQLMEQDFLARRENVDRLMVVREREHHTQISVVEDNVLVEHYVSDIQEVQTVGNIYLGRVQNVLPSMEAAFVDIGQARNGVLYAGEVNWDAARLEGQPRRIELAFKSGDPVLVQVTKDPIGHKGARLTSQVTLAGRFLVLVPSGGMTGVSRKLSERERSRLKNIVSKIAPKDMGVIIRTAAEGASEEAIVKDLESLVRQWERINAKREEFWHGKRPKLLQGEPDVAIRVVRDIFNDDFNKLIVEGDKVYDRIEEYLDTMAPDLKDKLEKWDPAEHEGKDVFDKWQIDSQLRKGMERQVYLPSGGSIVIDRTEAMTTIDVNTGRFIGRGKSLEETVTRCNLEASEEIARQLRLRDIGGMVMIDYVDMVMPANRDLVLRRLVECLARDRTKHQVAEVTSLGLVQMTRKRIGQGLVEAFSEECPTCKGRGFILHDQPTVSADYDDPYALRGGDPFVKTNKHGRGTAPAPEPAGSSADVKAKLAQIAAAAVAANNAGEEE</sequence>
<keyword evidence="5" id="KW-0963">Cytoplasm</keyword>
<feature type="region of interest" description="Disordered" evidence="16">
    <location>
        <begin position="939"/>
        <end position="962"/>
    </location>
</feature>
<evidence type="ECO:0000256" key="16">
    <source>
        <dbReference type="SAM" id="MobiDB-lite"/>
    </source>
</evidence>
<feature type="compositionally biased region" description="Basic residues" evidence="16">
    <location>
        <begin position="59"/>
        <end position="69"/>
    </location>
</feature>
<evidence type="ECO:0000256" key="14">
    <source>
        <dbReference type="ARBA" id="ARBA00066879"/>
    </source>
</evidence>
<evidence type="ECO:0000256" key="9">
    <source>
        <dbReference type="ARBA" id="ARBA00022801"/>
    </source>
</evidence>
<organism evidence="18 19">
    <name type="scientific">Bifidobacterium cebidarum</name>
    <dbReference type="NCBI Taxonomy" id="2650773"/>
    <lineage>
        <taxon>Bacteria</taxon>
        <taxon>Bacillati</taxon>
        <taxon>Actinomycetota</taxon>
        <taxon>Actinomycetes</taxon>
        <taxon>Bifidobacteriales</taxon>
        <taxon>Bifidobacteriaceae</taxon>
        <taxon>Bifidobacterium</taxon>
    </lineage>
</organism>
<dbReference type="RefSeq" id="WP_193316261.1">
    <property type="nucleotide sequence ID" value="NZ_WBVS01000009.1"/>
</dbReference>
<evidence type="ECO:0000256" key="5">
    <source>
        <dbReference type="ARBA" id="ARBA00022490"/>
    </source>
</evidence>
<dbReference type="GO" id="GO:0006364">
    <property type="term" value="P:rRNA processing"/>
    <property type="evidence" value="ECO:0007669"/>
    <property type="project" value="TreeGrafter"/>
</dbReference>
<dbReference type="EC" id="3.1.26.12" evidence="14"/>
<evidence type="ECO:0000256" key="13">
    <source>
        <dbReference type="ARBA" id="ARBA00050524"/>
    </source>
</evidence>
<dbReference type="SMART" id="SM00316">
    <property type="entry name" value="S1"/>
    <property type="match status" value="1"/>
</dbReference>
<feature type="compositionally biased region" description="Acidic residues" evidence="16">
    <location>
        <begin position="344"/>
        <end position="354"/>
    </location>
</feature>
<dbReference type="PANTHER" id="PTHR30001">
    <property type="entry name" value="RIBONUCLEASE"/>
    <property type="match status" value="1"/>
</dbReference>
<comment type="similarity">
    <text evidence="4">Belongs to the RNase E/G family.</text>
</comment>
<dbReference type="GO" id="GO:0008995">
    <property type="term" value="F:ribonuclease E activity"/>
    <property type="evidence" value="ECO:0007669"/>
    <property type="project" value="UniProtKB-EC"/>
</dbReference>
<keyword evidence="7" id="KW-0819">tRNA processing</keyword>
<dbReference type="Pfam" id="PF10150">
    <property type="entry name" value="RNase_E_G"/>
    <property type="match status" value="1"/>
</dbReference>
<evidence type="ECO:0000313" key="19">
    <source>
        <dbReference type="Proteomes" id="UP000468413"/>
    </source>
</evidence>
<dbReference type="SUPFAM" id="SSF50249">
    <property type="entry name" value="Nucleic acid-binding proteins"/>
    <property type="match status" value="1"/>
</dbReference>
<evidence type="ECO:0000256" key="15">
    <source>
        <dbReference type="ARBA" id="ARBA00072999"/>
    </source>
</evidence>
<dbReference type="InterPro" id="IPR004659">
    <property type="entry name" value="RNase_E/G"/>
</dbReference>
<feature type="compositionally biased region" description="Low complexity" evidence="16">
    <location>
        <begin position="32"/>
        <end position="58"/>
    </location>
</feature>
<keyword evidence="10" id="KW-0862">Zinc</keyword>
<keyword evidence="11" id="KW-0460">Magnesium</keyword>
<proteinExistence type="inferred from homology"/>
<keyword evidence="6" id="KW-0507">mRNA processing</keyword>
<dbReference type="EMBL" id="WBVS01000009">
    <property type="protein sequence ID" value="KAB7787032.1"/>
    <property type="molecule type" value="Genomic_DNA"/>
</dbReference>
<feature type="domain" description="S1 motif" evidence="17">
    <location>
        <begin position="541"/>
        <end position="624"/>
    </location>
</feature>
<feature type="region of interest" description="Disordered" evidence="16">
    <location>
        <begin position="1"/>
        <end position="493"/>
    </location>
</feature>
<evidence type="ECO:0000256" key="10">
    <source>
        <dbReference type="ARBA" id="ARBA00022833"/>
    </source>
</evidence>
<comment type="cofactor">
    <cofactor evidence="2">
        <name>Zn(2+)</name>
        <dbReference type="ChEBI" id="CHEBI:29105"/>
    </cofactor>
</comment>
<evidence type="ECO:0000256" key="6">
    <source>
        <dbReference type="ARBA" id="ARBA00022664"/>
    </source>
</evidence>
<dbReference type="InterPro" id="IPR019307">
    <property type="entry name" value="RNA-bd_AU-1/RNase_E/G"/>
</dbReference>
<dbReference type="PROSITE" id="PS50126">
    <property type="entry name" value="S1"/>
    <property type="match status" value="1"/>
</dbReference>